<dbReference type="EMBL" id="JACHJE010000002">
    <property type="protein sequence ID" value="MBB5124164.1"/>
    <property type="molecule type" value="Genomic_DNA"/>
</dbReference>
<evidence type="ECO:0000313" key="3">
    <source>
        <dbReference type="Proteomes" id="UP000568022"/>
    </source>
</evidence>
<dbReference type="Proteomes" id="UP000568022">
    <property type="component" value="Unassembled WGS sequence"/>
</dbReference>
<keyword evidence="3" id="KW-1185">Reference proteome</keyword>
<protein>
    <submittedName>
        <fullName evidence="2">Uncharacterized protein</fullName>
    </submittedName>
</protein>
<comment type="caution">
    <text evidence="2">The sequence shown here is derived from an EMBL/GenBank/DDBJ whole genome shotgun (WGS) entry which is preliminary data.</text>
</comment>
<reference evidence="2 3" key="1">
    <citation type="submission" date="2020-08" db="EMBL/GenBank/DDBJ databases">
        <title>Genomic Encyclopedia of Type Strains, Phase III (KMG-III): the genomes of soil and plant-associated and newly described type strains.</title>
        <authorList>
            <person name="Whitman W."/>
        </authorList>
    </citation>
    <scope>NUCLEOTIDE SEQUENCE [LARGE SCALE GENOMIC DNA]</scope>
    <source>
        <strain evidence="2 3">CECT 3226</strain>
    </source>
</reference>
<dbReference type="AlphaFoldDB" id="A0A7W8BIQ1"/>
<evidence type="ECO:0000313" key="2">
    <source>
        <dbReference type="EMBL" id="MBB5124164.1"/>
    </source>
</evidence>
<organism evidence="2 3">
    <name type="scientific">Streptomyces griseoloalbus</name>
    <dbReference type="NCBI Taxonomy" id="67303"/>
    <lineage>
        <taxon>Bacteria</taxon>
        <taxon>Bacillati</taxon>
        <taxon>Actinomycetota</taxon>
        <taxon>Actinomycetes</taxon>
        <taxon>Kitasatosporales</taxon>
        <taxon>Streptomycetaceae</taxon>
        <taxon>Streptomyces</taxon>
    </lineage>
</organism>
<proteinExistence type="predicted"/>
<evidence type="ECO:0000256" key="1">
    <source>
        <dbReference type="SAM" id="MobiDB-lite"/>
    </source>
</evidence>
<accession>A0A7W8BIQ1</accession>
<gene>
    <name evidence="2" type="ORF">FHS32_000892</name>
</gene>
<sequence length="70" mass="7185">MGTGEGPADTAFDVDVAWAAVTRSRERHDASGEARALTVLGQALDEAGRSDEADYLIGGPMTSPPPEPSG</sequence>
<feature type="region of interest" description="Disordered" evidence="1">
    <location>
        <begin position="49"/>
        <end position="70"/>
    </location>
</feature>
<name>A0A7W8BIQ1_9ACTN</name>